<feature type="transmembrane region" description="Helical" evidence="6">
    <location>
        <begin position="153"/>
        <end position="172"/>
    </location>
</feature>
<feature type="transmembrane region" description="Helical" evidence="6">
    <location>
        <begin position="675"/>
        <end position="694"/>
    </location>
</feature>
<keyword evidence="3 6" id="KW-0812">Transmembrane</keyword>
<evidence type="ECO:0000256" key="6">
    <source>
        <dbReference type="SAM" id="Phobius"/>
    </source>
</evidence>
<keyword evidence="2" id="KW-1003">Cell membrane</keyword>
<reference evidence="8 9" key="1">
    <citation type="journal article" date="2021" name="Sci. Rep.">
        <title>The distribution of antibiotic resistance genes in chicken gut microbiota commensals.</title>
        <authorList>
            <person name="Juricova H."/>
            <person name="Matiasovicova J."/>
            <person name="Kubasova T."/>
            <person name="Cejkova D."/>
            <person name="Rychlik I."/>
        </authorList>
    </citation>
    <scope>NUCLEOTIDE SEQUENCE [LARGE SCALE GENOMIC DNA]</scope>
    <source>
        <strain evidence="8 9">An411</strain>
    </source>
</reference>
<gene>
    <name evidence="8" type="ORF">H9X91_00690</name>
</gene>
<feature type="domain" description="ABC3 transporter permease C-terminal" evidence="7">
    <location>
        <begin position="61"/>
        <end position="182"/>
    </location>
</feature>
<protein>
    <submittedName>
        <fullName evidence="8">FtsX-like permease family protein</fullName>
    </submittedName>
</protein>
<evidence type="ECO:0000256" key="5">
    <source>
        <dbReference type="ARBA" id="ARBA00023136"/>
    </source>
</evidence>
<evidence type="ECO:0000313" key="9">
    <source>
        <dbReference type="Proteomes" id="UP000719500"/>
    </source>
</evidence>
<evidence type="ECO:0000256" key="1">
    <source>
        <dbReference type="ARBA" id="ARBA00004651"/>
    </source>
</evidence>
<feature type="transmembrane region" description="Helical" evidence="6">
    <location>
        <begin position="20"/>
        <end position="39"/>
    </location>
</feature>
<dbReference type="Proteomes" id="UP000719500">
    <property type="component" value="Unassembled WGS sequence"/>
</dbReference>
<dbReference type="EMBL" id="JACSNX010000001">
    <property type="protein sequence ID" value="MBM6849953.1"/>
    <property type="molecule type" value="Genomic_DNA"/>
</dbReference>
<evidence type="ECO:0000256" key="4">
    <source>
        <dbReference type="ARBA" id="ARBA00022989"/>
    </source>
</evidence>
<feature type="transmembrane region" description="Helical" evidence="6">
    <location>
        <begin position="59"/>
        <end position="82"/>
    </location>
</feature>
<dbReference type="PANTHER" id="PTHR46795:SF1">
    <property type="entry name" value="ABC TRANSPORTER PERMEASE PROTEIN"/>
    <property type="match status" value="1"/>
</dbReference>
<dbReference type="PANTHER" id="PTHR46795">
    <property type="entry name" value="ABC TRANSPORTER PERMEASE-RELATED-RELATED"/>
    <property type="match status" value="1"/>
</dbReference>
<keyword evidence="5 6" id="KW-0472">Membrane</keyword>
<feature type="transmembrane region" description="Helical" evidence="6">
    <location>
        <begin position="110"/>
        <end position="133"/>
    </location>
</feature>
<dbReference type="Pfam" id="PF02687">
    <property type="entry name" value="FtsX"/>
    <property type="match status" value="1"/>
</dbReference>
<evidence type="ECO:0000313" key="8">
    <source>
        <dbReference type="EMBL" id="MBM6849953.1"/>
    </source>
</evidence>
<organism evidence="8 9">
    <name type="scientific">Oscillibacter valericigenes</name>
    <dbReference type="NCBI Taxonomy" id="351091"/>
    <lineage>
        <taxon>Bacteria</taxon>
        <taxon>Bacillati</taxon>
        <taxon>Bacillota</taxon>
        <taxon>Clostridia</taxon>
        <taxon>Eubacteriales</taxon>
        <taxon>Oscillospiraceae</taxon>
        <taxon>Oscillibacter</taxon>
    </lineage>
</organism>
<dbReference type="InterPro" id="IPR003838">
    <property type="entry name" value="ABC3_permease_C"/>
</dbReference>
<evidence type="ECO:0000256" key="2">
    <source>
        <dbReference type="ARBA" id="ARBA00022475"/>
    </source>
</evidence>
<feature type="transmembrane region" description="Helical" evidence="6">
    <location>
        <begin position="282"/>
        <end position="303"/>
    </location>
</feature>
<feature type="transmembrane region" description="Helical" evidence="6">
    <location>
        <begin position="201"/>
        <end position="220"/>
    </location>
</feature>
<accession>A0ABS2FRL0</accession>
<proteinExistence type="predicted"/>
<comment type="caution">
    <text evidence="8">The sequence shown here is derived from an EMBL/GenBank/DDBJ whole genome shotgun (WGS) entry which is preliminary data.</text>
</comment>
<sequence>MRCFSDAYAALRRKNRGQYALLAGCSFFSVLLITAYVCMMRSPTILSVLPEGGDSRKQVMMVFVLAVIGCAVFTAYAAGLFFRQKSRETGVFLALGATRRQMQKEMGKELAVISLGSCAAGAVLGGPLAWGVWQMFRLFLVDSQEMALSFDPQSYLLSLTFAAYVVIMLFFLGGRSIRRTNIIDIVQESHKSEPIREVKRWYGPVGIALVVIGALAGYLMPSFFVTVLHWYPPEGLTALFYLPALVGMYMILLHTVVNGWRKRHKYRDIIAASMMKFQGRQTVRNMLVMTLLIAGAYFASFYAPMLNTSSAYSFSTRPVDFEYHWRNDQNWPEREEVESLAEEYDVDITSWTQTGAATLAGDGYVQVEQDNGALGTTYTDEYREIASSATFFSESAWNALTGQNIDLAPGTCANVLDDDGGSDYISGGDVTLVTNMVTGARLSVTPAEPLCFTMLLGSYVLDDADYETLTAGLTDLWRETWVFFNVADVEASYPFADALFNEIVDRSGPEIEVFDAWDPVIREQEIAEKGSYDYDSEEYLAANSLAVIDYDQRDTSDFRNYWLYMPQFRVLDQNDFVTTMAVFLVLFIFIALICFAAVIVIAFTRCMTIALTNARVYDDLRHLGAPDRYLFRSVKGQVSKVFLVPAIVGTAVISAFYLMIMYFNDNRFTPGEFAGMAACAAVIAVLSAVLYGVYRVTRRSVCRQLGIRPGR</sequence>
<keyword evidence="9" id="KW-1185">Reference proteome</keyword>
<feature type="transmembrane region" description="Helical" evidence="6">
    <location>
        <begin position="240"/>
        <end position="261"/>
    </location>
</feature>
<name>A0ABS2FRL0_9FIRM</name>
<dbReference type="InterPro" id="IPR052536">
    <property type="entry name" value="ABC-4_Integral_Memb_Prot"/>
</dbReference>
<keyword evidence="4 6" id="KW-1133">Transmembrane helix</keyword>
<feature type="transmembrane region" description="Helical" evidence="6">
    <location>
        <begin position="576"/>
        <end position="603"/>
    </location>
</feature>
<evidence type="ECO:0000256" key="3">
    <source>
        <dbReference type="ARBA" id="ARBA00022692"/>
    </source>
</evidence>
<comment type="subcellular location">
    <subcellularLocation>
        <location evidence="1">Cell membrane</location>
        <topology evidence="1">Multi-pass membrane protein</topology>
    </subcellularLocation>
</comment>
<feature type="transmembrane region" description="Helical" evidence="6">
    <location>
        <begin position="641"/>
        <end position="663"/>
    </location>
</feature>
<dbReference type="RefSeq" id="WP_204801490.1">
    <property type="nucleotide sequence ID" value="NZ_JACSNX010000001.1"/>
</dbReference>
<evidence type="ECO:0000259" key="7">
    <source>
        <dbReference type="Pfam" id="PF02687"/>
    </source>
</evidence>